<dbReference type="PANTHER" id="PTHR43611">
    <property type="entry name" value="ALPHA-D-GLUCOSE 1-PHOSPHATE PHOSPHATASE"/>
    <property type="match status" value="1"/>
</dbReference>
<dbReference type="CDD" id="cd02603">
    <property type="entry name" value="HAD_sEH-N_like"/>
    <property type="match status" value="1"/>
</dbReference>
<name>A0A9D9NC26_9BACT</name>
<dbReference type="SUPFAM" id="SSF56784">
    <property type="entry name" value="HAD-like"/>
    <property type="match status" value="1"/>
</dbReference>
<evidence type="ECO:0000313" key="1">
    <source>
        <dbReference type="EMBL" id="MBO8467898.1"/>
    </source>
</evidence>
<dbReference type="Gene3D" id="1.10.150.240">
    <property type="entry name" value="Putative phosphatase, domain 2"/>
    <property type="match status" value="1"/>
</dbReference>
<dbReference type="SFLD" id="SFLDG01129">
    <property type="entry name" value="C1.5:_HAD__Beta-PGM__Phosphata"/>
    <property type="match status" value="1"/>
</dbReference>
<dbReference type="PANTHER" id="PTHR43611:SF3">
    <property type="entry name" value="FLAVIN MONONUCLEOTIDE HYDROLASE 1, CHLOROPLATIC"/>
    <property type="match status" value="1"/>
</dbReference>
<dbReference type="SFLD" id="SFLDS00003">
    <property type="entry name" value="Haloacid_Dehalogenase"/>
    <property type="match status" value="1"/>
</dbReference>
<comment type="caution">
    <text evidence="1">The sequence shown here is derived from an EMBL/GenBank/DDBJ whole genome shotgun (WGS) entry which is preliminary data.</text>
</comment>
<dbReference type="Proteomes" id="UP000823660">
    <property type="component" value="Unassembled WGS sequence"/>
</dbReference>
<dbReference type="EMBL" id="JADIMH010000062">
    <property type="protein sequence ID" value="MBO8467898.1"/>
    <property type="molecule type" value="Genomic_DNA"/>
</dbReference>
<dbReference type="InterPro" id="IPR006439">
    <property type="entry name" value="HAD-SF_hydro_IA"/>
</dbReference>
<sequence length="201" mass="22955">MMIKNIIFDFGGVLLDWNPRYLYKDYFRDGREMEHFLADVCTPERNSELDCGFPFAEWVRKYQKMYPEYSEAIALYHTGWPKMLGGLLPDGAALLRDMKSAGYGIYGLTNWSAETICYAYEAFGDLKPLFDGIIVSGEEKTLKPGPEIYRILLDRYSLRPEECVFLDDSRQNVDGAIAVGINGVLYDDIARVRSELSGLLK</sequence>
<accession>A0A9D9NC26</accession>
<dbReference type="PRINTS" id="PR00413">
    <property type="entry name" value="HADHALOGNASE"/>
</dbReference>
<dbReference type="InterPro" id="IPR023198">
    <property type="entry name" value="PGP-like_dom2"/>
</dbReference>
<dbReference type="AlphaFoldDB" id="A0A9D9NC26"/>
<dbReference type="InterPro" id="IPR036412">
    <property type="entry name" value="HAD-like_sf"/>
</dbReference>
<protein>
    <submittedName>
        <fullName evidence="1">HAD family phosphatase</fullName>
    </submittedName>
</protein>
<reference evidence="1" key="1">
    <citation type="submission" date="2020-10" db="EMBL/GenBank/DDBJ databases">
        <authorList>
            <person name="Gilroy R."/>
        </authorList>
    </citation>
    <scope>NUCLEOTIDE SEQUENCE</scope>
    <source>
        <strain evidence="1">B1-15692</strain>
    </source>
</reference>
<gene>
    <name evidence="1" type="ORF">IAB99_09095</name>
</gene>
<evidence type="ECO:0000313" key="2">
    <source>
        <dbReference type="Proteomes" id="UP000823660"/>
    </source>
</evidence>
<dbReference type="Pfam" id="PF00702">
    <property type="entry name" value="Hydrolase"/>
    <property type="match status" value="1"/>
</dbReference>
<organism evidence="1 2">
    <name type="scientific">Candidatus Cryptobacteroides faecipullorum</name>
    <dbReference type="NCBI Taxonomy" id="2840764"/>
    <lineage>
        <taxon>Bacteria</taxon>
        <taxon>Pseudomonadati</taxon>
        <taxon>Bacteroidota</taxon>
        <taxon>Bacteroidia</taxon>
        <taxon>Bacteroidales</taxon>
        <taxon>Candidatus Cryptobacteroides</taxon>
    </lineage>
</organism>
<dbReference type="InterPro" id="IPR023214">
    <property type="entry name" value="HAD_sf"/>
</dbReference>
<proteinExistence type="predicted"/>
<dbReference type="Gene3D" id="3.40.50.1000">
    <property type="entry name" value="HAD superfamily/HAD-like"/>
    <property type="match status" value="1"/>
</dbReference>
<dbReference type="NCBIfam" id="TIGR01509">
    <property type="entry name" value="HAD-SF-IA-v3"/>
    <property type="match status" value="1"/>
</dbReference>
<reference evidence="1" key="2">
    <citation type="journal article" date="2021" name="PeerJ">
        <title>Extensive microbial diversity within the chicken gut microbiome revealed by metagenomics and culture.</title>
        <authorList>
            <person name="Gilroy R."/>
            <person name="Ravi A."/>
            <person name="Getino M."/>
            <person name="Pursley I."/>
            <person name="Horton D.L."/>
            <person name="Alikhan N.F."/>
            <person name="Baker D."/>
            <person name="Gharbi K."/>
            <person name="Hall N."/>
            <person name="Watson M."/>
            <person name="Adriaenssens E.M."/>
            <person name="Foster-Nyarko E."/>
            <person name="Jarju S."/>
            <person name="Secka A."/>
            <person name="Antonio M."/>
            <person name="Oren A."/>
            <person name="Chaudhuri R.R."/>
            <person name="La Ragione R."/>
            <person name="Hildebrand F."/>
            <person name="Pallen M.J."/>
        </authorList>
    </citation>
    <scope>NUCLEOTIDE SEQUENCE</scope>
    <source>
        <strain evidence="1">B1-15692</strain>
    </source>
</reference>